<feature type="region of interest" description="Disordered" evidence="5">
    <location>
        <begin position="161"/>
        <end position="193"/>
    </location>
</feature>
<dbReference type="Gene3D" id="2.30.30.1190">
    <property type="match status" value="1"/>
</dbReference>
<keyword evidence="1 4" id="KW-0479">Metal-binding</keyword>
<protein>
    <recommendedName>
        <fullName evidence="6">C3H1-type domain-containing protein</fullName>
    </recommendedName>
</protein>
<evidence type="ECO:0000256" key="2">
    <source>
        <dbReference type="ARBA" id="ARBA00022771"/>
    </source>
</evidence>
<evidence type="ECO:0000256" key="1">
    <source>
        <dbReference type="ARBA" id="ARBA00022723"/>
    </source>
</evidence>
<dbReference type="EMBL" id="JBHFFA010000004">
    <property type="protein sequence ID" value="KAL2628685.1"/>
    <property type="molecule type" value="Genomic_DNA"/>
</dbReference>
<evidence type="ECO:0000256" key="5">
    <source>
        <dbReference type="SAM" id="MobiDB-lite"/>
    </source>
</evidence>
<sequence>MDKKTFVLNVKMKYLDKVKLKMLKSEEEQHLYLSSMENLKKLVYSDFPELEKLCESTTPVGWRSSKLEMKCEDRDGDFIVIENDEDLESFLQWQKGKHLVLHLDTKNRDSGDGPDGSLNARSSSSNSVKVETPTIHKTKACWHYARLGRCNFGTNCSFSHEQEARQDGSGRPPEQPGPSSNSNPVKPEARAKQRPCRYYAKGHCNNGNNCTFLHEQDARHDKKAIPPEQSETPRPPKDSTNFGSWLTQQLTRDPKDNITFLSRDKGLDMLKKIIERKDLPSQWIDLLVKLLTREEFRISLKREHTNKIYGLLIGSTFLVQLHGHIVTQLATAKPHEIMPYLLLTEQLQTRTTCGWKEVPLDAIDSVIQQLEESGDKKEVVLMLSRLVTYRNKLRRQASFSSTDEKTEFLGVRYKKLSIMPSKAELLQPHLSDDLPVNIVGKQYNSVYTYLETHFRLLQEDCIHPLRQGICTLRNQQSSRELRIYQRVRLARYRCGEHGIEYSLSFQENRGHRVGSKNLLYGALVCLTYDGFQESLIFGVITEGNFQGLGRRSYTVSIRVMSSSEGQVEDLETFQSIGQLASIPSSLDQAQLHALKHGLTKELSIIQGPPGTGKTFLGLLLVRILLANFKSAAEQKVQNSRPAVSRKEKGYARKGPVLVICMTNHALDQFLEGIYKFESNVI</sequence>
<keyword evidence="2 4" id="KW-0863">Zinc-finger</keyword>
<feature type="compositionally biased region" description="Basic and acidic residues" evidence="5">
    <location>
        <begin position="216"/>
        <end position="225"/>
    </location>
</feature>
<dbReference type="PANTHER" id="PTHR10887:SF341">
    <property type="entry name" value="NFX1-TYPE ZINC FINGER-CONTAINING PROTEIN 1"/>
    <property type="match status" value="1"/>
</dbReference>
<keyword evidence="8" id="KW-1185">Reference proteome</keyword>
<dbReference type="GO" id="GO:0008270">
    <property type="term" value="F:zinc ion binding"/>
    <property type="evidence" value="ECO:0007669"/>
    <property type="project" value="UniProtKB-KW"/>
</dbReference>
<feature type="zinc finger region" description="C3H1-type" evidence="4">
    <location>
        <begin position="135"/>
        <end position="163"/>
    </location>
</feature>
<dbReference type="AlphaFoldDB" id="A0ABD1YDC9"/>
<dbReference type="Pfam" id="PF13086">
    <property type="entry name" value="AAA_11"/>
    <property type="match status" value="1"/>
</dbReference>
<dbReference type="InterPro" id="IPR000571">
    <property type="entry name" value="Znf_CCCH"/>
</dbReference>
<keyword evidence="3 4" id="KW-0862">Zinc</keyword>
<dbReference type="InterPro" id="IPR027417">
    <property type="entry name" value="P-loop_NTPase"/>
</dbReference>
<dbReference type="InterPro" id="IPR041367">
    <property type="entry name" value="Znf-CCCH_4"/>
</dbReference>
<dbReference type="SUPFAM" id="SSF52540">
    <property type="entry name" value="P-loop containing nucleoside triphosphate hydrolases"/>
    <property type="match status" value="1"/>
</dbReference>
<dbReference type="Gene3D" id="1.20.120.1350">
    <property type="entry name" value="Pneumovirus matrix protein 2 (M2), zinc-binding domain"/>
    <property type="match status" value="1"/>
</dbReference>
<feature type="domain" description="C3H1-type" evidence="6">
    <location>
        <begin position="135"/>
        <end position="163"/>
    </location>
</feature>
<dbReference type="PANTHER" id="PTHR10887">
    <property type="entry name" value="DNA2/NAM7 HELICASE FAMILY"/>
    <property type="match status" value="1"/>
</dbReference>
<feature type="region of interest" description="Disordered" evidence="5">
    <location>
        <begin position="105"/>
        <end position="131"/>
    </location>
</feature>
<feature type="zinc finger region" description="C3H1-type" evidence="4">
    <location>
        <begin position="190"/>
        <end position="217"/>
    </location>
</feature>
<proteinExistence type="predicted"/>
<dbReference type="Gene3D" id="3.40.50.300">
    <property type="entry name" value="P-loop containing nucleotide triphosphate hydrolases"/>
    <property type="match status" value="1"/>
</dbReference>
<feature type="domain" description="C3H1-type" evidence="6">
    <location>
        <begin position="190"/>
        <end position="217"/>
    </location>
</feature>
<dbReference type="Pfam" id="PF00642">
    <property type="entry name" value="zf-CCCH"/>
    <property type="match status" value="1"/>
</dbReference>
<dbReference type="InterPro" id="IPR045055">
    <property type="entry name" value="DNA2/NAM7-like"/>
</dbReference>
<gene>
    <name evidence="7" type="ORF">R1flu_013371</name>
</gene>
<evidence type="ECO:0000313" key="8">
    <source>
        <dbReference type="Proteomes" id="UP001605036"/>
    </source>
</evidence>
<feature type="region of interest" description="Disordered" evidence="5">
    <location>
        <begin position="216"/>
        <end position="242"/>
    </location>
</feature>
<dbReference type="Pfam" id="PF25396">
    <property type="entry name" value="ZNFX1"/>
    <property type="match status" value="1"/>
</dbReference>
<dbReference type="PROSITE" id="PS50103">
    <property type="entry name" value="ZF_C3H1"/>
    <property type="match status" value="2"/>
</dbReference>
<dbReference type="InterPro" id="IPR041677">
    <property type="entry name" value="DNA2/NAM7_AAA_11"/>
</dbReference>
<reference evidence="7 8" key="1">
    <citation type="submission" date="2024-09" db="EMBL/GenBank/DDBJ databases">
        <title>Chromosome-scale assembly of Riccia fluitans.</title>
        <authorList>
            <person name="Paukszto L."/>
            <person name="Sawicki J."/>
            <person name="Karawczyk K."/>
            <person name="Piernik-Szablinska J."/>
            <person name="Szczecinska M."/>
            <person name="Mazdziarz M."/>
        </authorList>
    </citation>
    <scope>NUCLEOTIDE SEQUENCE [LARGE SCALE GENOMIC DNA]</scope>
    <source>
        <strain evidence="7">Rf_01</strain>
        <tissue evidence="7">Aerial parts of the thallus</tissue>
    </source>
</reference>
<dbReference type="InterPro" id="IPR036855">
    <property type="entry name" value="Znf_CCCH_sf"/>
</dbReference>
<accession>A0ABD1YDC9</accession>
<comment type="caution">
    <text evidence="7">The sequence shown here is derived from an EMBL/GenBank/DDBJ whole genome shotgun (WGS) entry which is preliminary data.</text>
</comment>
<organism evidence="7 8">
    <name type="scientific">Riccia fluitans</name>
    <dbReference type="NCBI Taxonomy" id="41844"/>
    <lineage>
        <taxon>Eukaryota</taxon>
        <taxon>Viridiplantae</taxon>
        <taxon>Streptophyta</taxon>
        <taxon>Embryophyta</taxon>
        <taxon>Marchantiophyta</taxon>
        <taxon>Marchantiopsida</taxon>
        <taxon>Marchantiidae</taxon>
        <taxon>Marchantiales</taxon>
        <taxon>Ricciaceae</taxon>
        <taxon>Riccia</taxon>
    </lineage>
</organism>
<name>A0ABD1YDC9_9MARC</name>
<evidence type="ECO:0000256" key="4">
    <source>
        <dbReference type="PROSITE-ProRule" id="PRU00723"/>
    </source>
</evidence>
<dbReference type="SUPFAM" id="SSF54277">
    <property type="entry name" value="CAD &amp; PB1 domains"/>
    <property type="match status" value="1"/>
</dbReference>
<dbReference type="InterPro" id="IPR057373">
    <property type="entry name" value="ZNFX1"/>
</dbReference>
<evidence type="ECO:0000313" key="7">
    <source>
        <dbReference type="EMBL" id="KAL2628685.1"/>
    </source>
</evidence>
<dbReference type="Pfam" id="PF18044">
    <property type="entry name" value="zf-CCCH_4"/>
    <property type="match status" value="1"/>
</dbReference>
<dbReference type="Proteomes" id="UP001605036">
    <property type="component" value="Unassembled WGS sequence"/>
</dbReference>
<dbReference type="SUPFAM" id="SSF90229">
    <property type="entry name" value="CCCH zinc finger"/>
    <property type="match status" value="2"/>
</dbReference>
<dbReference type="SMART" id="SM00356">
    <property type="entry name" value="ZnF_C3H1"/>
    <property type="match status" value="2"/>
</dbReference>
<evidence type="ECO:0000259" key="6">
    <source>
        <dbReference type="PROSITE" id="PS50103"/>
    </source>
</evidence>
<evidence type="ECO:0000256" key="3">
    <source>
        <dbReference type="ARBA" id="ARBA00022833"/>
    </source>
</evidence>